<keyword evidence="2" id="KW-1185">Reference proteome</keyword>
<reference evidence="2" key="1">
    <citation type="journal article" date="2021" name="Science">
        <title>Hunting the eagle killer: A cyanobacterial neurotoxin causes vacuolar myelinopathy.</title>
        <authorList>
            <person name="Breinlinger S."/>
            <person name="Phillips T.J."/>
            <person name="Haram B.N."/>
            <person name="Mares J."/>
            <person name="Martinez Yerena J.A."/>
            <person name="Hrouzek P."/>
            <person name="Sobotka R."/>
            <person name="Henderson W.M."/>
            <person name="Schmieder P."/>
            <person name="Williams S.M."/>
            <person name="Lauderdale J.D."/>
            <person name="Wilde H.D."/>
            <person name="Gerrin W."/>
            <person name="Kust A."/>
            <person name="Washington J.W."/>
            <person name="Wagner C."/>
            <person name="Geier B."/>
            <person name="Liebeke M."/>
            <person name="Enke H."/>
            <person name="Niedermeyer T.H.J."/>
            <person name="Wilde S.B."/>
        </authorList>
    </citation>
    <scope>NUCLEOTIDE SEQUENCE [LARGE SCALE GENOMIC DNA]</scope>
    <source>
        <strain evidence="2">Thurmond2011</strain>
    </source>
</reference>
<evidence type="ECO:0000313" key="1">
    <source>
        <dbReference type="EMBL" id="MDR9899055.1"/>
    </source>
</evidence>
<comment type="caution">
    <text evidence="1">The sequence shown here is derived from an EMBL/GenBank/DDBJ whole genome shotgun (WGS) entry which is preliminary data.</text>
</comment>
<evidence type="ECO:0000313" key="2">
    <source>
        <dbReference type="Proteomes" id="UP000667802"/>
    </source>
</evidence>
<gene>
    <name evidence="1" type="ORF">G7B40_031515</name>
</gene>
<accession>A0AAP5IGU0</accession>
<proteinExistence type="predicted"/>
<dbReference type="EMBL" id="JAALHA020000021">
    <property type="protein sequence ID" value="MDR9899055.1"/>
    <property type="molecule type" value="Genomic_DNA"/>
</dbReference>
<dbReference type="AlphaFoldDB" id="A0AAP5IGU0"/>
<dbReference type="RefSeq" id="WP_208343924.1">
    <property type="nucleotide sequence ID" value="NZ_CAWQFN010000416.1"/>
</dbReference>
<dbReference type="Proteomes" id="UP000667802">
    <property type="component" value="Unassembled WGS sequence"/>
</dbReference>
<sequence>MNNNHELNLLKLATEIATHLEGFTAGQEDYGPVVIRHSDGRRLNFSYTLYDQKINIYGRYGKDFYGQWATPVRFGIVKNNKKAKDKIHVSSNRTVKAIAKDIKRRLLPHYSQYFFKIAEHVAQQREENSWVNKRILEVSEKLGSRSVKGQSDYIKTAYFSFESILRGKIQTSNGEDYTIELSGVPHSVALEMARLLQNYKK</sequence>
<protein>
    <submittedName>
        <fullName evidence="1">Uncharacterized protein</fullName>
    </submittedName>
</protein>
<name>A0AAP5IGU0_9CYAN</name>
<organism evidence="1 2">
    <name type="scientific">Aetokthonos hydrillicola Thurmond2011</name>
    <dbReference type="NCBI Taxonomy" id="2712845"/>
    <lineage>
        <taxon>Bacteria</taxon>
        <taxon>Bacillati</taxon>
        <taxon>Cyanobacteriota</taxon>
        <taxon>Cyanophyceae</taxon>
        <taxon>Nostocales</taxon>
        <taxon>Hapalosiphonaceae</taxon>
        <taxon>Aetokthonos</taxon>
    </lineage>
</organism>